<dbReference type="GO" id="GO:0005576">
    <property type="term" value="C:extracellular region"/>
    <property type="evidence" value="ECO:0007669"/>
    <property type="project" value="UniProtKB-SubCell"/>
</dbReference>
<dbReference type="PROSITE" id="PS50027">
    <property type="entry name" value="EGF_LAM_2"/>
    <property type="match status" value="2"/>
</dbReference>
<comment type="caution">
    <text evidence="13">Lacks conserved residue(s) required for the propagation of feature annotation.</text>
</comment>
<feature type="disulfide bond" evidence="13">
    <location>
        <begin position="464"/>
        <end position="476"/>
    </location>
</feature>
<evidence type="ECO:0000256" key="14">
    <source>
        <dbReference type="SAM" id="Phobius"/>
    </source>
</evidence>
<dbReference type="InterPro" id="IPR050122">
    <property type="entry name" value="RTK"/>
</dbReference>
<name>A0ABD3VS51_SINWO</name>
<feature type="disulfide bond" evidence="13">
    <location>
        <begin position="466"/>
        <end position="483"/>
    </location>
</feature>
<dbReference type="SUPFAM" id="SSF81296">
    <property type="entry name" value="E set domains"/>
    <property type="match status" value="1"/>
</dbReference>
<dbReference type="SUPFAM" id="SSF49785">
    <property type="entry name" value="Galactose-binding domain-like"/>
    <property type="match status" value="1"/>
</dbReference>
<dbReference type="PROSITE" id="PS50011">
    <property type="entry name" value="PROTEIN_KINASE_DOM"/>
    <property type="match status" value="1"/>
</dbReference>
<keyword evidence="4 14" id="KW-0812">Transmembrane</keyword>
<dbReference type="FunFam" id="2.10.25.10:FF:000090">
    <property type="entry name" value="laminin subunit alpha"/>
    <property type="match status" value="1"/>
</dbReference>
<dbReference type="InterPro" id="IPR002909">
    <property type="entry name" value="IPT_dom"/>
</dbReference>
<keyword evidence="9 13" id="KW-1015">Disulfide bond</keyword>
<dbReference type="PANTHER" id="PTHR24416">
    <property type="entry name" value="TYROSINE-PROTEIN KINASE RECEPTOR"/>
    <property type="match status" value="1"/>
</dbReference>
<dbReference type="Pfam" id="PF00053">
    <property type="entry name" value="EGF_laminin"/>
    <property type="match status" value="5"/>
</dbReference>
<sequence>METALCVVLVFIACVNASIWTNLAKFSDITSSHTCNSSGSNFVCNNACQVTDSTNVSYDKPFLNESATGCGSLNVSVKPTEASKDNGYIIFGEENCTHTKNITYDGTSWTISFWVKYNGTIPRTLLEVRSNSAMLALINTNNSQIGKNKIVTSLQIDSWTLIVLRMTNKNATYLAINSTTTFVGVMENISRPITILFGPQTNSSPPVYMIDARIYNYSLTDREITKLFNGNLAPKLALQDQCLCPRDFPTVIPGQQNYGIKCTDHTNTTIYRLNNNANHPVQYAVDEDENTYWNSGTTASANITLDLKNVFQISSIEIHFLLDTSPSDLVFNLTYKGKSYTSTICGCNSSLSCRYLRGNFTYNLTNGIDLKNRTSYSTLLAKTVAIQLNGSCNNKTFYAISEIIITGSCHCSLNSENCTILNDTNRTYRCACNNTSNTNGSNCETCNEGFWRNSTFDLTCQNNCSCNSIGSSNKSCDESDGQCVCKPNVVGQLCDQCNNTSYNFTSNGCTSCNCSMDGTINCNSTGQCLCKPFVETDSGKCQNCMPNYYGFGNSSGCTECGCNASGATSLSCNVTGECYCKSYVTGRACNQCIDSYWNLKKSSINGCVKCDCNIVGSVNDICDKYTGQCPCYSDGETSIANTQCMPVLKMTPTYGPMAGGTNVTLSGQHLGNQDVNVTVVLGSEPTRILTSGLCNIELKGEYLNNVYRPDIIVYGIPEAPNITGPCSHVEGDSTSIFCKPPNVSTWVTNGTYSYGIILDGITEFLNISTSMIEILPDPIFHTNGEIVYRNAFDKLITVKGERFSRACDKKDFRIHLSKRGDCEIKDFTDTEITCDPKESFPGTGEKETLKIYIGSLEKNIGMVEFRTFWKLQEFIYICVGVGAFVLIIIFTIIICCICRQRNKQNAKKDEMGLENIRKPSQKKIENDYVGVVNPGMYEVIRDNDKSYSELFLERLPQNVSELVKSSIIDKSHIEIGQICTVKGTYTRIINGKFASRSSTPFAGDGNTIKTLVEKYPAQGEVPKWLSLGLQECTRLRDVVHEKVLCLRGIAIDEAKIYVVYPAMERTLKDYMQKRYNSQAINVDDVIAFCFDVGEGMQELHRHGIVHKDLAARNCMVDSGKVAKVADASFASDLYPREYLKQQNRDLPIRWMAVESLQQTGFYDKATDMWSYGVLLWEVFTGCRCLPYEDLLDNDIHLHVAMQGKRLRQPENILKT</sequence>
<feature type="disulfide bond" evidence="13">
    <location>
        <begin position="560"/>
        <end position="572"/>
    </location>
</feature>
<dbReference type="Pfam" id="PF01833">
    <property type="entry name" value="TIG"/>
    <property type="match status" value="1"/>
</dbReference>
<feature type="disulfide bond" evidence="13">
    <location>
        <begin position="485"/>
        <end position="494"/>
    </location>
</feature>
<keyword evidence="19" id="KW-1185">Reference proteome</keyword>
<dbReference type="Gene3D" id="2.60.40.10">
    <property type="entry name" value="Immunoglobulins"/>
    <property type="match status" value="1"/>
</dbReference>
<keyword evidence="5 15" id="KW-0732">Signal</keyword>
<dbReference type="GO" id="GO:0016020">
    <property type="term" value="C:membrane"/>
    <property type="evidence" value="ECO:0007669"/>
    <property type="project" value="UniProtKB-SubCell"/>
</dbReference>
<dbReference type="InterPro" id="IPR002049">
    <property type="entry name" value="LE_dom"/>
</dbReference>
<dbReference type="Gene3D" id="1.10.510.10">
    <property type="entry name" value="Transferase(Phosphotransferase) domain 1"/>
    <property type="match status" value="1"/>
</dbReference>
<evidence type="ECO:0000256" key="6">
    <source>
        <dbReference type="ARBA" id="ARBA00022737"/>
    </source>
</evidence>
<dbReference type="Gene3D" id="2.10.25.10">
    <property type="entry name" value="Laminin"/>
    <property type="match status" value="2"/>
</dbReference>
<organism evidence="18 19">
    <name type="scientific">Sinanodonta woodiana</name>
    <name type="common">Chinese pond mussel</name>
    <name type="synonym">Anodonta woodiana</name>
    <dbReference type="NCBI Taxonomy" id="1069815"/>
    <lineage>
        <taxon>Eukaryota</taxon>
        <taxon>Metazoa</taxon>
        <taxon>Spiralia</taxon>
        <taxon>Lophotrochozoa</taxon>
        <taxon>Mollusca</taxon>
        <taxon>Bivalvia</taxon>
        <taxon>Autobranchia</taxon>
        <taxon>Heteroconchia</taxon>
        <taxon>Palaeoheterodonta</taxon>
        <taxon>Unionida</taxon>
        <taxon>Unionoidea</taxon>
        <taxon>Unionidae</taxon>
        <taxon>Unioninae</taxon>
        <taxon>Sinanodonta</taxon>
    </lineage>
</organism>
<dbReference type="CDD" id="cd00603">
    <property type="entry name" value="IPT_PCSR"/>
    <property type="match status" value="1"/>
</dbReference>
<dbReference type="AlphaFoldDB" id="A0ABD3VS51"/>
<evidence type="ECO:0000256" key="10">
    <source>
        <dbReference type="ARBA" id="ARBA00023170"/>
    </source>
</evidence>
<dbReference type="PROSITE" id="PS01248">
    <property type="entry name" value="EGF_LAM_1"/>
    <property type="match status" value="2"/>
</dbReference>
<evidence type="ECO:0000256" key="2">
    <source>
        <dbReference type="ARBA" id="ARBA00004613"/>
    </source>
</evidence>
<evidence type="ECO:0000256" key="1">
    <source>
        <dbReference type="ARBA" id="ARBA00004479"/>
    </source>
</evidence>
<keyword evidence="7 14" id="KW-1133">Transmembrane helix</keyword>
<evidence type="ECO:0000256" key="13">
    <source>
        <dbReference type="PROSITE-ProRule" id="PRU00460"/>
    </source>
</evidence>
<evidence type="ECO:0000256" key="11">
    <source>
        <dbReference type="ARBA" id="ARBA00023180"/>
    </source>
</evidence>
<dbReference type="Pfam" id="PF07714">
    <property type="entry name" value="PK_Tyr_Ser-Thr"/>
    <property type="match status" value="1"/>
</dbReference>
<keyword evidence="6" id="KW-0677">Repeat</keyword>
<evidence type="ECO:0000256" key="9">
    <source>
        <dbReference type="ARBA" id="ARBA00023157"/>
    </source>
</evidence>
<evidence type="ECO:0000313" key="18">
    <source>
        <dbReference type="EMBL" id="KAL3863868.1"/>
    </source>
</evidence>
<feature type="domain" description="Laminin EGF-like" evidence="17">
    <location>
        <begin position="560"/>
        <end position="609"/>
    </location>
</feature>
<dbReference type="InterPro" id="IPR013320">
    <property type="entry name" value="ConA-like_dom_sf"/>
</dbReference>
<dbReference type="SUPFAM" id="SSF57196">
    <property type="entry name" value="EGF/Laminin"/>
    <property type="match status" value="2"/>
</dbReference>
<evidence type="ECO:0000259" key="17">
    <source>
        <dbReference type="PROSITE" id="PS50027"/>
    </source>
</evidence>
<comment type="subcellular location">
    <subcellularLocation>
        <location evidence="1">Membrane</location>
        <topology evidence="1">Single-pass type I membrane protein</topology>
    </subcellularLocation>
    <subcellularLocation>
        <location evidence="2">Secreted</location>
    </subcellularLocation>
</comment>
<proteinExistence type="predicted"/>
<gene>
    <name evidence="18" type="ORF">ACJMK2_005595</name>
</gene>
<dbReference type="SUPFAM" id="SSF56112">
    <property type="entry name" value="Protein kinase-like (PK-like)"/>
    <property type="match status" value="1"/>
</dbReference>
<dbReference type="InterPro" id="IPR000719">
    <property type="entry name" value="Prot_kinase_dom"/>
</dbReference>
<dbReference type="InterPro" id="IPR011009">
    <property type="entry name" value="Kinase-like_dom_sf"/>
</dbReference>
<keyword evidence="10" id="KW-0675">Receptor</keyword>
<dbReference type="InterPro" id="IPR008979">
    <property type="entry name" value="Galactose-bd-like_sf"/>
</dbReference>
<keyword evidence="11" id="KW-0325">Glycoprotein</keyword>
<dbReference type="SMART" id="SM00180">
    <property type="entry name" value="EGF_Lam"/>
    <property type="match status" value="4"/>
</dbReference>
<feature type="signal peptide" evidence="15">
    <location>
        <begin position="1"/>
        <end position="17"/>
    </location>
</feature>
<evidence type="ECO:0000256" key="15">
    <source>
        <dbReference type="SAM" id="SignalP"/>
    </source>
</evidence>
<evidence type="ECO:0000313" key="19">
    <source>
        <dbReference type="Proteomes" id="UP001634394"/>
    </source>
</evidence>
<dbReference type="SUPFAM" id="SSF49899">
    <property type="entry name" value="Concanavalin A-like lectins/glucanases"/>
    <property type="match status" value="1"/>
</dbReference>
<keyword evidence="3" id="KW-0964">Secreted</keyword>
<evidence type="ECO:0000256" key="12">
    <source>
        <dbReference type="ARBA" id="ARBA00023292"/>
    </source>
</evidence>
<dbReference type="PRINTS" id="PR00011">
    <property type="entry name" value="EGFLAMININ"/>
</dbReference>
<evidence type="ECO:0000256" key="7">
    <source>
        <dbReference type="ARBA" id="ARBA00022989"/>
    </source>
</evidence>
<evidence type="ECO:0000256" key="8">
    <source>
        <dbReference type="ARBA" id="ARBA00023136"/>
    </source>
</evidence>
<dbReference type="Gene3D" id="2.60.120.260">
    <property type="entry name" value="Galactose-binding domain-like"/>
    <property type="match status" value="1"/>
</dbReference>
<feature type="transmembrane region" description="Helical" evidence="14">
    <location>
        <begin position="874"/>
        <end position="898"/>
    </location>
</feature>
<evidence type="ECO:0000256" key="3">
    <source>
        <dbReference type="ARBA" id="ARBA00022525"/>
    </source>
</evidence>
<dbReference type="InterPro" id="IPR014756">
    <property type="entry name" value="Ig_E-set"/>
</dbReference>
<protein>
    <recommendedName>
        <fullName evidence="20">Receptor protein-tyrosine kinase</fullName>
    </recommendedName>
</protein>
<dbReference type="InterPro" id="IPR001245">
    <property type="entry name" value="Ser-Thr/Tyr_kinase_cat_dom"/>
</dbReference>
<dbReference type="PROSITE" id="PS00109">
    <property type="entry name" value="PROTEIN_KINASE_TYR"/>
    <property type="match status" value="1"/>
</dbReference>
<feature type="disulfide bond" evidence="13">
    <location>
        <begin position="580"/>
        <end position="589"/>
    </location>
</feature>
<reference evidence="18 19" key="1">
    <citation type="submission" date="2024-11" db="EMBL/GenBank/DDBJ databases">
        <title>Chromosome-level genome assembly of the freshwater bivalve Anodonta woodiana.</title>
        <authorList>
            <person name="Chen X."/>
        </authorList>
    </citation>
    <scope>NUCLEOTIDE SEQUENCE [LARGE SCALE GENOMIC DNA]</scope>
    <source>
        <strain evidence="18">MN2024</strain>
        <tissue evidence="18">Gills</tissue>
    </source>
</reference>
<dbReference type="InterPro" id="IPR008266">
    <property type="entry name" value="Tyr_kinase_AS"/>
</dbReference>
<dbReference type="EMBL" id="JBJQND010000010">
    <property type="protein sequence ID" value="KAL3863868.1"/>
    <property type="molecule type" value="Genomic_DNA"/>
</dbReference>
<feature type="domain" description="Laminin EGF-like" evidence="17">
    <location>
        <begin position="464"/>
        <end position="511"/>
    </location>
</feature>
<keyword evidence="8 14" id="KW-0472">Membrane</keyword>
<dbReference type="PANTHER" id="PTHR24416:SF611">
    <property type="entry name" value="TYROSINE-PROTEIN KINASE TRANSMEMBRANE RECEPTOR ROR"/>
    <property type="match status" value="1"/>
</dbReference>
<dbReference type="InterPro" id="IPR013783">
    <property type="entry name" value="Ig-like_fold"/>
</dbReference>
<accession>A0ABD3VS51</accession>
<feature type="domain" description="Protein kinase" evidence="16">
    <location>
        <begin position="982"/>
        <end position="1215"/>
    </location>
</feature>
<keyword evidence="12 13" id="KW-0424">Laminin EGF-like domain</keyword>
<dbReference type="Gene3D" id="2.170.300.10">
    <property type="entry name" value="Tie2 ligand-binding domain superfamily"/>
    <property type="match status" value="1"/>
</dbReference>
<feature type="chain" id="PRO_5044892945" description="Receptor protein-tyrosine kinase" evidence="15">
    <location>
        <begin position="18"/>
        <end position="1215"/>
    </location>
</feature>
<dbReference type="FunFam" id="2.10.25.10:FF:000094">
    <property type="entry name" value="Laminin subunit alpha-2"/>
    <property type="match status" value="1"/>
</dbReference>
<dbReference type="Gene3D" id="2.60.120.200">
    <property type="match status" value="1"/>
</dbReference>
<evidence type="ECO:0008006" key="20">
    <source>
        <dbReference type="Google" id="ProtNLM"/>
    </source>
</evidence>
<evidence type="ECO:0000256" key="5">
    <source>
        <dbReference type="ARBA" id="ARBA00022729"/>
    </source>
</evidence>
<evidence type="ECO:0000259" key="16">
    <source>
        <dbReference type="PROSITE" id="PS50011"/>
    </source>
</evidence>
<dbReference type="Proteomes" id="UP001634394">
    <property type="component" value="Unassembled WGS sequence"/>
</dbReference>
<evidence type="ECO:0000256" key="4">
    <source>
        <dbReference type="ARBA" id="ARBA00022692"/>
    </source>
</evidence>
<comment type="caution">
    <text evidence="18">The sequence shown here is derived from an EMBL/GenBank/DDBJ whole genome shotgun (WGS) entry which is preliminary data.</text>
</comment>
<dbReference type="CDD" id="cd00055">
    <property type="entry name" value="EGF_Lam"/>
    <property type="match status" value="4"/>
</dbReference>